<protein>
    <submittedName>
        <fullName evidence="1">Uncharacterized protein</fullName>
    </submittedName>
</protein>
<evidence type="ECO:0000313" key="1">
    <source>
        <dbReference type="EMBL" id="VAX39230.1"/>
    </source>
</evidence>
<sequence length="34" mass="3706">MSRRARLIAAPIVGIIIGLALGRSLWLHNTTHTP</sequence>
<feature type="non-terminal residue" evidence="1">
    <location>
        <position position="34"/>
    </location>
</feature>
<dbReference type="AlphaFoldDB" id="A0A3B1DVJ0"/>
<name>A0A3B1DVJ0_9ZZZZ</name>
<reference evidence="1" key="1">
    <citation type="submission" date="2018-06" db="EMBL/GenBank/DDBJ databases">
        <authorList>
            <person name="Zhirakovskaya E."/>
        </authorList>
    </citation>
    <scope>NUCLEOTIDE SEQUENCE</scope>
</reference>
<gene>
    <name evidence="1" type="ORF">MNBD_PLANCTO03-2094</name>
</gene>
<organism evidence="1">
    <name type="scientific">hydrothermal vent metagenome</name>
    <dbReference type="NCBI Taxonomy" id="652676"/>
    <lineage>
        <taxon>unclassified sequences</taxon>
        <taxon>metagenomes</taxon>
        <taxon>ecological metagenomes</taxon>
    </lineage>
</organism>
<dbReference type="EMBL" id="UOGK01000211">
    <property type="protein sequence ID" value="VAX39230.1"/>
    <property type="molecule type" value="Genomic_DNA"/>
</dbReference>
<proteinExistence type="predicted"/>
<accession>A0A3B1DVJ0</accession>